<feature type="transmembrane region" description="Helical" evidence="1">
    <location>
        <begin position="310"/>
        <end position="327"/>
    </location>
</feature>
<keyword evidence="1" id="KW-0472">Membrane</keyword>
<sequence length="556" mass="59959">MPADPIEAQRVNLPTPAIVAERGAVRLPRLALILLCAAYVLPGLFGRDPWRNADLTAFGFMASIAEGRAPWWQPAIAGIPAEGGPLPYWLGALAIKALPFLNAPVAARLPYAFVLVGVLVAVWYACFHLARTEAAQPVAFAFGGEAQVVDYARALADGALLALMASLGLLQLGHETTPELLQLLAVSVYLYGLAAAPFRRPQSRIAVLLALPALAVSGAPTVACLLGALGVLLNHRSSYEAAKAQRVWLLGALTLAVLAAWAFDGWAWRVRAELEPGPLLSLLAWFCWPAGPMALWTLWRWRRQRLRRHITVPVIALLVPLLACITMDGSDRALLLALPSLAILAAFALPTLTRGFSAAVDWFSVFFFSAAALFFWLYYVSMQTGWPARPLANMRRLAEGFEPRFSLLALAFAIVATVAWLALVRWRTARHRHALWKSLALPAGGVALGWLLVMSLLLPPLDYARSNGPLVARLKPYLPATVNCLAAPEQTLATLAALEWHGGWRVQGRGTLAGTACSHAVINPGQATPPGWQVVAHVKRPTDRGSSAGLVLLARQ</sequence>
<feature type="transmembrane region" description="Helical" evidence="1">
    <location>
        <begin position="151"/>
        <end position="173"/>
    </location>
</feature>
<feature type="transmembrane region" description="Helical" evidence="1">
    <location>
        <begin position="247"/>
        <end position="267"/>
    </location>
</feature>
<keyword evidence="3" id="KW-1185">Reference proteome</keyword>
<dbReference type="EMBL" id="SMBU01000026">
    <property type="protein sequence ID" value="TCU91315.1"/>
    <property type="molecule type" value="Genomic_DNA"/>
</dbReference>
<keyword evidence="1" id="KW-1133">Transmembrane helix</keyword>
<proteinExistence type="predicted"/>
<keyword evidence="2" id="KW-0808">Transferase</keyword>
<evidence type="ECO:0000313" key="3">
    <source>
        <dbReference type="Proteomes" id="UP000295110"/>
    </source>
</evidence>
<feature type="transmembrane region" description="Helical" evidence="1">
    <location>
        <begin position="438"/>
        <end position="458"/>
    </location>
</feature>
<dbReference type="Proteomes" id="UP000295110">
    <property type="component" value="Unassembled WGS sequence"/>
</dbReference>
<name>A0A4R3UIG1_ROSSA</name>
<comment type="caution">
    <text evidence="2">The sequence shown here is derived from an EMBL/GenBank/DDBJ whole genome shotgun (WGS) entry which is preliminary data.</text>
</comment>
<feature type="transmembrane region" description="Helical" evidence="1">
    <location>
        <begin position="180"/>
        <end position="199"/>
    </location>
</feature>
<gene>
    <name evidence="2" type="ORF">EV671_102633</name>
</gene>
<reference evidence="2 3" key="1">
    <citation type="submission" date="2019-03" db="EMBL/GenBank/DDBJ databases">
        <title>Genomic Encyclopedia of Type Strains, Phase IV (KMG-IV): sequencing the most valuable type-strain genomes for metagenomic binning, comparative biology and taxonomic classification.</title>
        <authorList>
            <person name="Goeker M."/>
        </authorList>
    </citation>
    <scope>NUCLEOTIDE SEQUENCE [LARGE SCALE GENOMIC DNA]</scope>
    <source>
        <strain evidence="2 3">DSM 654</strain>
    </source>
</reference>
<feature type="transmembrane region" description="Helical" evidence="1">
    <location>
        <begin position="333"/>
        <end position="352"/>
    </location>
</feature>
<feature type="transmembrane region" description="Helical" evidence="1">
    <location>
        <begin position="112"/>
        <end position="131"/>
    </location>
</feature>
<dbReference type="GO" id="GO:0016740">
    <property type="term" value="F:transferase activity"/>
    <property type="evidence" value="ECO:0007669"/>
    <property type="project" value="UniProtKB-KW"/>
</dbReference>
<dbReference type="AlphaFoldDB" id="A0A4R3UIG1"/>
<feature type="transmembrane region" description="Helical" evidence="1">
    <location>
        <begin position="359"/>
        <end position="379"/>
    </location>
</feature>
<organism evidence="2 3">
    <name type="scientific">Roseateles saccharophilus</name>
    <name type="common">Pseudomonas saccharophila</name>
    <dbReference type="NCBI Taxonomy" id="304"/>
    <lineage>
        <taxon>Bacteria</taxon>
        <taxon>Pseudomonadati</taxon>
        <taxon>Pseudomonadota</taxon>
        <taxon>Betaproteobacteria</taxon>
        <taxon>Burkholderiales</taxon>
        <taxon>Sphaerotilaceae</taxon>
        <taxon>Roseateles</taxon>
    </lineage>
</organism>
<accession>A0A4R3UIG1</accession>
<keyword evidence="1" id="KW-0812">Transmembrane</keyword>
<feature type="transmembrane region" description="Helical" evidence="1">
    <location>
        <begin position="205"/>
        <end position="235"/>
    </location>
</feature>
<evidence type="ECO:0000313" key="2">
    <source>
        <dbReference type="EMBL" id="TCU91315.1"/>
    </source>
</evidence>
<feature type="transmembrane region" description="Helical" evidence="1">
    <location>
        <begin position="405"/>
        <end position="426"/>
    </location>
</feature>
<feature type="transmembrane region" description="Helical" evidence="1">
    <location>
        <begin position="279"/>
        <end position="298"/>
    </location>
</feature>
<evidence type="ECO:0000256" key="1">
    <source>
        <dbReference type="SAM" id="Phobius"/>
    </source>
</evidence>
<protein>
    <submittedName>
        <fullName evidence="2">4-amino-4-deoxy-L-arabinose transferase-like glycosyltransferase</fullName>
    </submittedName>
</protein>